<feature type="domain" description="Exonuclease" evidence="4">
    <location>
        <begin position="38"/>
        <end position="211"/>
    </location>
</feature>
<keyword evidence="3 5" id="KW-0269">Exonuclease</keyword>
<dbReference type="Pfam" id="PF00929">
    <property type="entry name" value="RNase_T"/>
    <property type="match status" value="1"/>
</dbReference>
<evidence type="ECO:0000256" key="1">
    <source>
        <dbReference type="ARBA" id="ARBA00022722"/>
    </source>
</evidence>
<accession>A0ABP9ENS3</accession>
<keyword evidence="2" id="KW-0378">Hydrolase</keyword>
<evidence type="ECO:0000256" key="2">
    <source>
        <dbReference type="ARBA" id="ARBA00022801"/>
    </source>
</evidence>
<dbReference type="PANTHER" id="PTHR30231">
    <property type="entry name" value="DNA POLYMERASE III SUBUNIT EPSILON"/>
    <property type="match status" value="1"/>
</dbReference>
<keyword evidence="1" id="KW-0540">Nuclease</keyword>
<dbReference type="InterPro" id="IPR013520">
    <property type="entry name" value="Ribonucl_H"/>
</dbReference>
<dbReference type="EMBL" id="BAABJZ010000023">
    <property type="protein sequence ID" value="GAA4882542.1"/>
    <property type="molecule type" value="Genomic_DNA"/>
</dbReference>
<dbReference type="SMART" id="SM00479">
    <property type="entry name" value="EXOIII"/>
    <property type="match status" value="1"/>
</dbReference>
<sequence length="222" mass="24587">MISALRFRWAQLRNRSTELAPYYRAGRADLARDYRQARMLALDLELTGLDPQQDQILSIGCVPIEQGRLQLSQAHDQVVLINGEVGDSCTIHGIRDRDMAAGIPLAQALSDLIPMLAGRVLICHNARLDLAFLQQGLRRCFGQGLPLMAVDTLSLELKRFAQRDETPKADALQLGRCRARYELPNYPGHHALVDAIACGELLLAQASAMSGRHTLSLGRLLR</sequence>
<evidence type="ECO:0000313" key="6">
    <source>
        <dbReference type="Proteomes" id="UP001499988"/>
    </source>
</evidence>
<dbReference type="PANTHER" id="PTHR30231:SF4">
    <property type="entry name" value="PROTEIN NEN2"/>
    <property type="match status" value="1"/>
</dbReference>
<dbReference type="Proteomes" id="UP001499988">
    <property type="component" value="Unassembled WGS sequence"/>
</dbReference>
<dbReference type="InterPro" id="IPR012337">
    <property type="entry name" value="RNaseH-like_sf"/>
</dbReference>
<dbReference type="GO" id="GO:0004527">
    <property type="term" value="F:exonuclease activity"/>
    <property type="evidence" value="ECO:0007669"/>
    <property type="project" value="UniProtKB-KW"/>
</dbReference>
<evidence type="ECO:0000313" key="5">
    <source>
        <dbReference type="EMBL" id="GAA4882542.1"/>
    </source>
</evidence>
<evidence type="ECO:0000256" key="3">
    <source>
        <dbReference type="ARBA" id="ARBA00022839"/>
    </source>
</evidence>
<gene>
    <name evidence="5" type="ORF">GCM10023333_15920</name>
</gene>
<name>A0ABP9ENS3_9GAMM</name>
<proteinExistence type="predicted"/>
<keyword evidence="6" id="KW-1185">Reference proteome</keyword>
<comment type="caution">
    <text evidence="5">The sequence shown here is derived from an EMBL/GenBank/DDBJ whole genome shotgun (WGS) entry which is preliminary data.</text>
</comment>
<dbReference type="Gene3D" id="3.30.420.10">
    <property type="entry name" value="Ribonuclease H-like superfamily/Ribonuclease H"/>
    <property type="match status" value="1"/>
</dbReference>
<reference evidence="6" key="1">
    <citation type="journal article" date="2019" name="Int. J. Syst. Evol. Microbiol.">
        <title>The Global Catalogue of Microorganisms (GCM) 10K type strain sequencing project: providing services to taxonomists for standard genome sequencing and annotation.</title>
        <authorList>
            <consortium name="The Broad Institute Genomics Platform"/>
            <consortium name="The Broad Institute Genome Sequencing Center for Infectious Disease"/>
            <person name="Wu L."/>
            <person name="Ma J."/>
        </authorList>
    </citation>
    <scope>NUCLEOTIDE SEQUENCE [LARGE SCALE GENOMIC DNA]</scope>
    <source>
        <strain evidence="6">JCM 18401</strain>
    </source>
</reference>
<dbReference type="RefSeq" id="WP_345334822.1">
    <property type="nucleotide sequence ID" value="NZ_BAABJZ010000023.1"/>
</dbReference>
<dbReference type="SUPFAM" id="SSF53098">
    <property type="entry name" value="Ribonuclease H-like"/>
    <property type="match status" value="1"/>
</dbReference>
<evidence type="ECO:0000259" key="4">
    <source>
        <dbReference type="SMART" id="SM00479"/>
    </source>
</evidence>
<dbReference type="InterPro" id="IPR036397">
    <property type="entry name" value="RNaseH_sf"/>
</dbReference>
<protein>
    <submittedName>
        <fullName evidence="5">Exonuclease domain-containing protein</fullName>
    </submittedName>
</protein>
<dbReference type="CDD" id="cd06127">
    <property type="entry name" value="DEDDh"/>
    <property type="match status" value="1"/>
</dbReference>
<organism evidence="5 6">
    <name type="scientific">Ferrimonas pelagia</name>
    <dbReference type="NCBI Taxonomy" id="1177826"/>
    <lineage>
        <taxon>Bacteria</taxon>
        <taxon>Pseudomonadati</taxon>
        <taxon>Pseudomonadota</taxon>
        <taxon>Gammaproteobacteria</taxon>
        <taxon>Alteromonadales</taxon>
        <taxon>Ferrimonadaceae</taxon>
        <taxon>Ferrimonas</taxon>
    </lineage>
</organism>